<dbReference type="Gramene" id="Bra035501.1">
    <property type="protein sequence ID" value="Bra035501.1-P"/>
    <property type="gene ID" value="Bra035501"/>
</dbReference>
<dbReference type="AlphaFoldDB" id="M4F351"/>
<protein>
    <submittedName>
        <fullName evidence="1">Uncharacterized protein</fullName>
    </submittedName>
</protein>
<reference evidence="1 2" key="1">
    <citation type="journal article" date="2011" name="Nat. Genet.">
        <title>The genome of the mesopolyploid crop species Brassica rapa.</title>
        <authorList>
            <consortium name="Brassica rapa Genome Sequencing Project Consortium"/>
            <person name="Wang X."/>
            <person name="Wang H."/>
            <person name="Wang J."/>
            <person name="Sun R."/>
            <person name="Wu J."/>
            <person name="Liu S."/>
            <person name="Bai Y."/>
            <person name="Mun J.H."/>
            <person name="Bancroft I."/>
            <person name="Cheng F."/>
            <person name="Huang S."/>
            <person name="Li X."/>
            <person name="Hua W."/>
            <person name="Wang J."/>
            <person name="Wang X."/>
            <person name="Freeling M."/>
            <person name="Pires J.C."/>
            <person name="Paterson A.H."/>
            <person name="Chalhoub B."/>
            <person name="Wang B."/>
            <person name="Hayward A."/>
            <person name="Sharpe A.G."/>
            <person name="Park B.S."/>
            <person name="Weisshaar B."/>
            <person name="Liu B."/>
            <person name="Li B."/>
            <person name="Liu B."/>
            <person name="Tong C."/>
            <person name="Song C."/>
            <person name="Duran C."/>
            <person name="Peng C."/>
            <person name="Geng C."/>
            <person name="Koh C."/>
            <person name="Lin C."/>
            <person name="Edwards D."/>
            <person name="Mu D."/>
            <person name="Shen D."/>
            <person name="Soumpourou E."/>
            <person name="Li F."/>
            <person name="Fraser F."/>
            <person name="Conant G."/>
            <person name="Lassalle G."/>
            <person name="King G.J."/>
            <person name="Bonnema G."/>
            <person name="Tang H."/>
            <person name="Wang H."/>
            <person name="Belcram H."/>
            <person name="Zhou H."/>
            <person name="Hirakawa H."/>
            <person name="Abe H."/>
            <person name="Guo H."/>
            <person name="Wang H."/>
            <person name="Jin H."/>
            <person name="Parkin I.A."/>
            <person name="Batley J."/>
            <person name="Kim J.S."/>
            <person name="Just J."/>
            <person name="Li J."/>
            <person name="Xu J."/>
            <person name="Deng J."/>
            <person name="Kim J.A."/>
            <person name="Li J."/>
            <person name="Yu J."/>
            <person name="Meng J."/>
            <person name="Wang J."/>
            <person name="Min J."/>
            <person name="Poulain J."/>
            <person name="Wang J."/>
            <person name="Hatakeyama K."/>
            <person name="Wu K."/>
            <person name="Wang L."/>
            <person name="Fang L."/>
            <person name="Trick M."/>
            <person name="Links M.G."/>
            <person name="Zhao M."/>
            <person name="Jin M."/>
            <person name="Ramchiary N."/>
            <person name="Drou N."/>
            <person name="Berkman P.J."/>
            <person name="Cai Q."/>
            <person name="Huang Q."/>
            <person name="Li R."/>
            <person name="Tabata S."/>
            <person name="Cheng S."/>
            <person name="Zhang S."/>
            <person name="Zhang S."/>
            <person name="Huang S."/>
            <person name="Sato S."/>
            <person name="Sun S."/>
            <person name="Kwon S.J."/>
            <person name="Choi S.R."/>
            <person name="Lee T.H."/>
            <person name="Fan W."/>
            <person name="Zhao X."/>
            <person name="Tan X."/>
            <person name="Xu X."/>
            <person name="Wang Y."/>
            <person name="Qiu Y."/>
            <person name="Yin Y."/>
            <person name="Li Y."/>
            <person name="Du Y."/>
            <person name="Liao Y."/>
            <person name="Lim Y."/>
            <person name="Narusaka Y."/>
            <person name="Wang Y."/>
            <person name="Wang Z."/>
            <person name="Li Z."/>
            <person name="Wang Z."/>
            <person name="Xiong Z."/>
            <person name="Zhang Z."/>
        </authorList>
    </citation>
    <scope>NUCLEOTIDE SEQUENCE [LARGE SCALE GENOMIC DNA]</scope>
    <source>
        <strain evidence="1 2">cv. Chiifu-401-42</strain>
    </source>
</reference>
<dbReference type="OMA" id="ANMTHIR"/>
<evidence type="ECO:0000313" key="2">
    <source>
        <dbReference type="Proteomes" id="UP000011750"/>
    </source>
</evidence>
<dbReference type="InParanoid" id="M4F351"/>
<name>M4F351_BRACM</name>
<accession>M4F351</accession>
<keyword evidence="2" id="KW-1185">Reference proteome</keyword>
<evidence type="ECO:0000313" key="1">
    <source>
        <dbReference type="EnsemblPlants" id="Bra035501.1-P"/>
    </source>
</evidence>
<reference evidence="1 2" key="2">
    <citation type="journal article" date="2018" name="Hortic Res">
        <title>Improved Brassica rapa reference genome by single-molecule sequencing and chromosome conformation capture technologies.</title>
        <authorList>
            <person name="Zhang L."/>
            <person name="Cai X."/>
            <person name="Wu J."/>
            <person name="Liu M."/>
            <person name="Grob S."/>
            <person name="Cheng F."/>
            <person name="Liang J."/>
            <person name="Cai C."/>
            <person name="Liu Z."/>
            <person name="Liu B."/>
            <person name="Wang F."/>
            <person name="Li S."/>
            <person name="Liu F."/>
            <person name="Li X."/>
            <person name="Cheng L."/>
            <person name="Yang W."/>
            <person name="Li M.H."/>
            <person name="Grossniklaus U."/>
            <person name="Zheng H."/>
            <person name="Wang X."/>
        </authorList>
    </citation>
    <scope>NUCLEOTIDE SEQUENCE [LARGE SCALE GENOMIC DNA]</scope>
    <source>
        <strain evidence="1 2">cv. Chiifu-401-42</strain>
    </source>
</reference>
<proteinExistence type="predicted"/>
<reference evidence="1" key="3">
    <citation type="submission" date="2023-03" db="UniProtKB">
        <authorList>
            <consortium name="EnsemblPlants"/>
        </authorList>
    </citation>
    <scope>IDENTIFICATION</scope>
    <source>
        <strain evidence="1">cv. Chiifu-401-42</strain>
    </source>
</reference>
<sequence>MTHEHSDGTFVHPQAEMIYNDVEAQIQKIKTQLSKQNPEGKPVHLSTIEQDKNFEKANMTHIRAMAGMFDVIAETNPALAQMWHTVRPNINLDPTPEEQTDIEQQAEQHNFQLFDDINLNN</sequence>
<organism evidence="1 2">
    <name type="scientific">Brassica campestris</name>
    <name type="common">Field mustard</name>
    <dbReference type="NCBI Taxonomy" id="3711"/>
    <lineage>
        <taxon>Eukaryota</taxon>
        <taxon>Viridiplantae</taxon>
        <taxon>Streptophyta</taxon>
        <taxon>Embryophyta</taxon>
        <taxon>Tracheophyta</taxon>
        <taxon>Spermatophyta</taxon>
        <taxon>Magnoliopsida</taxon>
        <taxon>eudicotyledons</taxon>
        <taxon>Gunneridae</taxon>
        <taxon>Pentapetalae</taxon>
        <taxon>rosids</taxon>
        <taxon>malvids</taxon>
        <taxon>Brassicales</taxon>
        <taxon>Brassicaceae</taxon>
        <taxon>Brassiceae</taxon>
        <taxon>Brassica</taxon>
    </lineage>
</organism>
<dbReference type="EnsemblPlants" id="Bra035501.1">
    <property type="protein sequence ID" value="Bra035501.1-P"/>
    <property type="gene ID" value="Bra035501"/>
</dbReference>
<dbReference type="HOGENOM" id="CLU_2041360_0_0_1"/>
<dbReference type="Proteomes" id="UP000011750">
    <property type="component" value="Chromosome A08"/>
</dbReference>